<evidence type="ECO:0000259" key="5">
    <source>
        <dbReference type="Pfam" id="PF23609"/>
    </source>
</evidence>
<dbReference type="InterPro" id="IPR015943">
    <property type="entry name" value="WD40/YVTN_repeat-like_dom_sf"/>
</dbReference>
<dbReference type="InterPro" id="IPR001680">
    <property type="entry name" value="WD40_rpt"/>
</dbReference>
<dbReference type="PROSITE" id="PS50294">
    <property type="entry name" value="WD_REPEATS_REGION"/>
    <property type="match status" value="1"/>
</dbReference>
<organism evidence="6 9">
    <name type="scientific">Peronospora belbahrii</name>
    <dbReference type="NCBI Taxonomy" id="622444"/>
    <lineage>
        <taxon>Eukaryota</taxon>
        <taxon>Sar</taxon>
        <taxon>Stramenopiles</taxon>
        <taxon>Oomycota</taxon>
        <taxon>Peronosporomycetes</taxon>
        <taxon>Peronosporales</taxon>
        <taxon>Peronosporaceae</taxon>
        <taxon>Peronospora</taxon>
    </lineage>
</organism>
<evidence type="ECO:0000313" key="7">
    <source>
        <dbReference type="EMBL" id="CAH0516776.1"/>
    </source>
</evidence>
<evidence type="ECO:0000313" key="8">
    <source>
        <dbReference type="Proteomes" id="UP001158986"/>
    </source>
</evidence>
<keyword evidence="3" id="KW-0677">Repeat</keyword>
<proteinExistence type="inferred from homology"/>
<dbReference type="AlphaFoldDB" id="A0AAU9KPV6"/>
<dbReference type="InterPro" id="IPR036322">
    <property type="entry name" value="WD40_repeat_dom_sf"/>
</dbReference>
<dbReference type="SUPFAM" id="SSF50978">
    <property type="entry name" value="WD40 repeat-like"/>
    <property type="match status" value="1"/>
</dbReference>
<dbReference type="Gene3D" id="2.130.10.10">
    <property type="entry name" value="YVTN repeat-like/Quinoprotein amine dehydrogenase"/>
    <property type="match status" value="1"/>
</dbReference>
<dbReference type="InterPro" id="IPR040323">
    <property type="entry name" value="EIPR1"/>
</dbReference>
<dbReference type="Proteomes" id="UP001158986">
    <property type="component" value="Unassembled WGS sequence"/>
</dbReference>
<dbReference type="InterPro" id="IPR019775">
    <property type="entry name" value="WD40_repeat_CS"/>
</dbReference>
<dbReference type="EMBL" id="CAKLCB010000207">
    <property type="protein sequence ID" value="CAH0516776.1"/>
    <property type="molecule type" value="Genomic_DNA"/>
</dbReference>
<feature type="repeat" description="WD" evidence="4">
    <location>
        <begin position="225"/>
        <end position="267"/>
    </location>
</feature>
<dbReference type="InterPro" id="IPR059104">
    <property type="entry name" value="Beta-prop_EIPR1-like"/>
</dbReference>
<evidence type="ECO:0000256" key="3">
    <source>
        <dbReference type="ARBA" id="ARBA00022737"/>
    </source>
</evidence>
<accession>A0AAU9KPV6</accession>
<dbReference type="PANTHER" id="PTHR14205">
    <property type="entry name" value="WD-REPEAT PROTEIN"/>
    <property type="match status" value="1"/>
</dbReference>
<evidence type="ECO:0000256" key="1">
    <source>
        <dbReference type="ARBA" id="ARBA00005672"/>
    </source>
</evidence>
<dbReference type="Proteomes" id="UP001160483">
    <property type="component" value="Unassembled WGS sequence"/>
</dbReference>
<comment type="similarity">
    <text evidence="1">Belongs to the WD repeat EIPR1 family.</text>
</comment>
<protein>
    <recommendedName>
        <fullName evidence="5">EIPR1-like beta-propeller domain-containing protein</fullName>
    </recommendedName>
</protein>
<evidence type="ECO:0000256" key="4">
    <source>
        <dbReference type="PROSITE-ProRule" id="PRU00221"/>
    </source>
</evidence>
<reference evidence="6 8" key="1">
    <citation type="submission" date="2021-11" db="EMBL/GenBank/DDBJ databases">
        <authorList>
            <person name="Islam A."/>
            <person name="Islam S."/>
            <person name="Flora M.S."/>
            <person name="Rahman M."/>
            <person name="Ziaur R.M."/>
            <person name="Epstein J.H."/>
            <person name="Hassan M."/>
            <person name="Klassen M."/>
            <person name="Woodard K."/>
            <person name="Webb A."/>
            <person name="Webby R.J."/>
            <person name="El Zowalaty M.E."/>
        </authorList>
    </citation>
    <scope>NUCLEOTIDE SEQUENCE</scope>
    <source>
        <strain evidence="7">Pbs1</strain>
        <strain evidence="6">Pbs3</strain>
    </source>
</reference>
<evidence type="ECO:0000313" key="9">
    <source>
        <dbReference type="Proteomes" id="UP001160483"/>
    </source>
</evidence>
<keyword evidence="8" id="KW-1185">Reference proteome</keyword>
<dbReference type="PROSITE" id="PS50082">
    <property type="entry name" value="WD_REPEATS_2"/>
    <property type="match status" value="2"/>
</dbReference>
<evidence type="ECO:0000256" key="2">
    <source>
        <dbReference type="ARBA" id="ARBA00022574"/>
    </source>
</evidence>
<name>A0AAU9KPV6_9STRA</name>
<keyword evidence="2 4" id="KW-0853">WD repeat</keyword>
<dbReference type="SMART" id="SM00320">
    <property type="entry name" value="WD40"/>
    <property type="match status" value="5"/>
</dbReference>
<dbReference type="PROSITE" id="PS00678">
    <property type="entry name" value="WD_REPEATS_1"/>
    <property type="match status" value="1"/>
</dbReference>
<sequence length="382" mass="42084">MFQTHACSISIDAKVRTLEPVLAEKNRAQFFVGTSSLIEPNQIHVIEANGGATSVNTRQSFRHAGEVLSLAPCPQNRELLVTCGKKQQCEAVNALLWKLPATKFDPIEENDEIAGTGARMQDLELLAALPVQKSRVSEITWNAVTDTSMLASVHETLLCTWQMHGGSINAQNKVELDVSMLGNFTKIKATALTWDPHHASRLAYALGGNVRMWDLRAKQDTMSVEDAHLSATLSLDFNPNKPHAIASGGDDGKLKFWDLRNAKMSLLTLNAHSHWVWSTQYHPQHDQLVLSSGSDATLALWRASSISSSPFVELDERDLIDETADGASATDMLIQRVEDHEDAVYAARWTAGGDAWMFASVSYDGYLAINQVPSTEKYKILL</sequence>
<dbReference type="PANTHER" id="PTHR14205:SF15">
    <property type="entry name" value="EARP AND GARP COMPLEX-INTERACTING PROTEIN 1"/>
    <property type="match status" value="1"/>
</dbReference>
<gene>
    <name evidence="7" type="ORF">PBS001_LOCUS3417</name>
    <name evidence="6" type="ORF">PBS003_LOCUS2201</name>
</gene>
<feature type="domain" description="EIPR1-like beta-propeller" evidence="5">
    <location>
        <begin position="9"/>
        <end position="301"/>
    </location>
</feature>
<feature type="repeat" description="WD" evidence="4">
    <location>
        <begin position="269"/>
        <end position="305"/>
    </location>
</feature>
<comment type="caution">
    <text evidence="6">The sequence shown here is derived from an EMBL/GenBank/DDBJ whole genome shotgun (WGS) entry which is preliminary data.</text>
</comment>
<dbReference type="Pfam" id="PF23609">
    <property type="entry name" value="Beta-prop_EIPR1"/>
    <property type="match status" value="1"/>
</dbReference>
<evidence type="ECO:0000313" key="6">
    <source>
        <dbReference type="EMBL" id="CAH0475385.1"/>
    </source>
</evidence>
<dbReference type="GO" id="GO:0016567">
    <property type="term" value="P:protein ubiquitination"/>
    <property type="evidence" value="ECO:0007669"/>
    <property type="project" value="TreeGrafter"/>
</dbReference>
<dbReference type="EMBL" id="CAKKTJ010000124">
    <property type="protein sequence ID" value="CAH0475385.1"/>
    <property type="molecule type" value="Genomic_DNA"/>
</dbReference>